<evidence type="ECO:0000313" key="8">
    <source>
        <dbReference type="Proteomes" id="UP000193719"/>
    </source>
</evidence>
<dbReference type="AlphaFoldDB" id="A0A1Y1VKA9"/>
<sequence>MILPSYIKHIKIILNILYIFLFTNIVKADNIITVSAITFSYQGEDNIYSILARDFNRYAKNNNINIRLDLNLITSANSTLVANDYGLAVDTLLSKKSDKYDIYFYNNIYTEKLAKHFIDLKKSLPKEHMDMYDSQLNKDICVAGDKWASLPIKIDFTSLYSNVALLAKYNRTIPKTWDELEETGKIVLENEKDDEEEKLCIFNGSLNFSEIGTCSILEFIHSYRESINSPYPGLASDEAVKALEKIKEIKNTISSDEVFQNIDYFVINKLYGNRALFLKYWYYDYPPIYKRTLIPGRTNQTSAACIGGFNVAASIYSSQVKQQAALKVIEYITSKDVHLKYVKKYDYLTGIADVYNDEEVCSYIDCDMYKKIQPVIRPTKESEDYDKYSTEFKNKIYEYLYGNLTAKEALQNALDLSKIYSVGISDDSIGLTFYIILWIIIAIIVCSSVFIFIPPLKPYIKFLPKDFWIISIIGIIMMHCVGFAEFGEMTTLKCYYRVILMSFGFTLSFIPPLYKLIISFPEENKVSKWIENHRYIFLLIFLCVDVGMNLLLNFYPYKIKFIRIVDGQNFQYCDSGNSLNKVIIFSLCAFKALIFLSFFLLIFLEWSLKNIYYDIRFLITALYIDLIDIILLVMVTYLNINNYKVNFVIRLIICILYSISTFVFLYGYRIIHYLLSNRFNRNSSEENMNNLIHNLRKFNDNKAYSTSDANTINNKSFATNSTNTKGTSKIISKVLSYHNAQGINQGTSQNTHSSVCYASKSVESDTL</sequence>
<dbReference type="OrthoDB" id="2157358at2759"/>
<reference evidence="7 8" key="2">
    <citation type="submission" date="2016-08" db="EMBL/GenBank/DDBJ databases">
        <title>Pervasive Adenine N6-methylation of Active Genes in Fungi.</title>
        <authorList>
            <consortium name="DOE Joint Genome Institute"/>
            <person name="Mondo S.J."/>
            <person name="Dannebaum R.O."/>
            <person name="Kuo R.C."/>
            <person name="Labutti K."/>
            <person name="Haridas S."/>
            <person name="Kuo A."/>
            <person name="Salamov A."/>
            <person name="Ahrendt S.R."/>
            <person name="Lipzen A."/>
            <person name="Sullivan W."/>
            <person name="Andreopoulos W.B."/>
            <person name="Clum A."/>
            <person name="Lindquist E."/>
            <person name="Daum C."/>
            <person name="Ramamoorthy G.K."/>
            <person name="Gryganskyi A."/>
            <person name="Culley D."/>
            <person name="Magnuson J.K."/>
            <person name="James T.Y."/>
            <person name="O'Malley M.A."/>
            <person name="Stajich J.E."/>
            <person name="Spatafora J.W."/>
            <person name="Visel A."/>
            <person name="Grigoriev I.V."/>
        </authorList>
    </citation>
    <scope>NUCLEOTIDE SEQUENCE [LARGE SCALE GENOMIC DNA]</scope>
    <source>
        <strain evidence="8">finn</strain>
    </source>
</reference>
<name>A0A1Y1VKA9_9FUNG</name>
<dbReference type="Pfam" id="PF13416">
    <property type="entry name" value="SBP_bac_8"/>
    <property type="match status" value="1"/>
</dbReference>
<dbReference type="SUPFAM" id="SSF53850">
    <property type="entry name" value="Periplasmic binding protein-like II"/>
    <property type="match status" value="1"/>
</dbReference>
<evidence type="ECO:0000256" key="4">
    <source>
        <dbReference type="ARBA" id="ARBA00023136"/>
    </source>
</evidence>
<feature type="transmembrane region" description="Helical" evidence="5">
    <location>
        <begin position="615"/>
        <end position="635"/>
    </location>
</feature>
<gene>
    <name evidence="7" type="ORF">BCR36DRAFT_344868</name>
</gene>
<evidence type="ECO:0000256" key="1">
    <source>
        <dbReference type="ARBA" id="ARBA00004141"/>
    </source>
</evidence>
<keyword evidence="8" id="KW-1185">Reference proteome</keyword>
<keyword evidence="3 5" id="KW-1133">Transmembrane helix</keyword>
<feature type="transmembrane region" description="Helical" evidence="5">
    <location>
        <begin position="647"/>
        <end position="668"/>
    </location>
</feature>
<dbReference type="PANTHER" id="PTHR43649:SF12">
    <property type="entry name" value="DIACETYLCHITOBIOSE BINDING PROTEIN DASA"/>
    <property type="match status" value="1"/>
</dbReference>
<feature type="transmembrane region" description="Helical" evidence="5">
    <location>
        <begin position="466"/>
        <end position="484"/>
    </location>
</feature>
<feature type="transmembrane region" description="Helical" evidence="5">
    <location>
        <begin position="535"/>
        <end position="555"/>
    </location>
</feature>
<feature type="transmembrane region" description="Helical" evidence="5">
    <location>
        <begin position="496"/>
        <end position="514"/>
    </location>
</feature>
<feature type="transmembrane region" description="Helical" evidence="5">
    <location>
        <begin position="582"/>
        <end position="603"/>
    </location>
</feature>
<dbReference type="PANTHER" id="PTHR43649">
    <property type="entry name" value="ARABINOSE-BINDING PROTEIN-RELATED"/>
    <property type="match status" value="1"/>
</dbReference>
<evidence type="ECO:0000313" key="7">
    <source>
        <dbReference type="EMBL" id="ORX57945.1"/>
    </source>
</evidence>
<comment type="caution">
    <text evidence="7">The sequence shown here is derived from an EMBL/GenBank/DDBJ whole genome shotgun (WGS) entry which is preliminary data.</text>
</comment>
<evidence type="ECO:0000256" key="3">
    <source>
        <dbReference type="ARBA" id="ARBA00022989"/>
    </source>
</evidence>
<keyword evidence="4 5" id="KW-0472">Membrane</keyword>
<evidence type="ECO:0000259" key="6">
    <source>
        <dbReference type="Pfam" id="PF00003"/>
    </source>
</evidence>
<feature type="domain" description="G-protein coupled receptors family 3 profile" evidence="6">
    <location>
        <begin position="427"/>
        <end position="666"/>
    </location>
</feature>
<organism evidence="7 8">
    <name type="scientific">Piromyces finnis</name>
    <dbReference type="NCBI Taxonomy" id="1754191"/>
    <lineage>
        <taxon>Eukaryota</taxon>
        <taxon>Fungi</taxon>
        <taxon>Fungi incertae sedis</taxon>
        <taxon>Chytridiomycota</taxon>
        <taxon>Chytridiomycota incertae sedis</taxon>
        <taxon>Neocallimastigomycetes</taxon>
        <taxon>Neocallimastigales</taxon>
        <taxon>Neocallimastigaceae</taxon>
        <taxon>Piromyces</taxon>
    </lineage>
</organism>
<proteinExistence type="predicted"/>
<dbReference type="GO" id="GO:0004930">
    <property type="term" value="F:G protein-coupled receptor activity"/>
    <property type="evidence" value="ECO:0007669"/>
    <property type="project" value="InterPro"/>
</dbReference>
<evidence type="ECO:0000256" key="5">
    <source>
        <dbReference type="SAM" id="Phobius"/>
    </source>
</evidence>
<reference evidence="7 8" key="1">
    <citation type="submission" date="2016-08" db="EMBL/GenBank/DDBJ databases">
        <title>Genomes of anaerobic fungi encode conserved fungal cellulosomes for biomass hydrolysis.</title>
        <authorList>
            <consortium name="DOE Joint Genome Institute"/>
            <person name="Haitjema C.H."/>
            <person name="Gilmore S.P."/>
            <person name="Henske J.K."/>
            <person name="Solomon K.V."/>
            <person name="De Groot R."/>
            <person name="Kuo A."/>
            <person name="Mondo S.J."/>
            <person name="Salamov A.A."/>
            <person name="Labutti K."/>
            <person name="Zhao Z."/>
            <person name="Chiniquy J."/>
            <person name="Barry K."/>
            <person name="Brewer H.M."/>
            <person name="Purvine S.O."/>
            <person name="Wright A.T."/>
            <person name="Boxma B."/>
            <person name="Van Alen T."/>
            <person name="Hackstein J.H."/>
            <person name="Baker S.E."/>
            <person name="Grigoriev I.V."/>
            <person name="O'Malley M.A."/>
        </authorList>
    </citation>
    <scope>NUCLEOTIDE SEQUENCE [LARGE SCALE GENOMIC DNA]</scope>
    <source>
        <strain evidence="8">finn</strain>
    </source>
</reference>
<dbReference type="EMBL" id="MCFH01000005">
    <property type="protein sequence ID" value="ORX57945.1"/>
    <property type="molecule type" value="Genomic_DNA"/>
</dbReference>
<dbReference type="GO" id="GO:0016020">
    <property type="term" value="C:membrane"/>
    <property type="evidence" value="ECO:0007669"/>
    <property type="project" value="UniProtKB-SubCell"/>
</dbReference>
<accession>A0A1Y1VKA9</accession>
<keyword evidence="2 5" id="KW-0812">Transmembrane</keyword>
<dbReference type="InterPro" id="IPR006059">
    <property type="entry name" value="SBP"/>
</dbReference>
<dbReference type="Gene3D" id="3.40.190.10">
    <property type="entry name" value="Periplasmic binding protein-like II"/>
    <property type="match status" value="2"/>
</dbReference>
<feature type="transmembrane region" description="Helical" evidence="5">
    <location>
        <begin position="431"/>
        <end position="454"/>
    </location>
</feature>
<protein>
    <submittedName>
        <fullName evidence="7">Periplasmic binding protein-like II</fullName>
    </submittedName>
</protein>
<dbReference type="InterPro" id="IPR050490">
    <property type="entry name" value="Bact_solute-bd_prot1"/>
</dbReference>
<comment type="subcellular location">
    <subcellularLocation>
        <location evidence="1">Membrane</location>
        <topology evidence="1">Multi-pass membrane protein</topology>
    </subcellularLocation>
</comment>
<dbReference type="Pfam" id="PF00003">
    <property type="entry name" value="7tm_3"/>
    <property type="match status" value="1"/>
</dbReference>
<dbReference type="Proteomes" id="UP000193719">
    <property type="component" value="Unassembled WGS sequence"/>
</dbReference>
<evidence type="ECO:0000256" key="2">
    <source>
        <dbReference type="ARBA" id="ARBA00022692"/>
    </source>
</evidence>
<dbReference type="InterPro" id="IPR017978">
    <property type="entry name" value="GPCR_3_C"/>
</dbReference>